<evidence type="ECO:0000256" key="1">
    <source>
        <dbReference type="SAM" id="SignalP"/>
    </source>
</evidence>
<dbReference type="Proteomes" id="UP001215280">
    <property type="component" value="Unassembled WGS sequence"/>
</dbReference>
<reference evidence="2" key="1">
    <citation type="submission" date="2023-03" db="EMBL/GenBank/DDBJ databases">
        <title>Massive genome expansion in bonnet fungi (Mycena s.s.) driven by repeated elements and novel gene families across ecological guilds.</title>
        <authorList>
            <consortium name="Lawrence Berkeley National Laboratory"/>
            <person name="Harder C.B."/>
            <person name="Miyauchi S."/>
            <person name="Viragh M."/>
            <person name="Kuo A."/>
            <person name="Thoen E."/>
            <person name="Andreopoulos B."/>
            <person name="Lu D."/>
            <person name="Skrede I."/>
            <person name="Drula E."/>
            <person name="Henrissat B."/>
            <person name="Morin E."/>
            <person name="Kohler A."/>
            <person name="Barry K."/>
            <person name="LaButti K."/>
            <person name="Morin E."/>
            <person name="Salamov A."/>
            <person name="Lipzen A."/>
            <person name="Mereny Z."/>
            <person name="Hegedus B."/>
            <person name="Baldrian P."/>
            <person name="Stursova M."/>
            <person name="Weitz H."/>
            <person name="Taylor A."/>
            <person name="Grigoriev I.V."/>
            <person name="Nagy L.G."/>
            <person name="Martin F."/>
            <person name="Kauserud H."/>
        </authorList>
    </citation>
    <scope>NUCLEOTIDE SEQUENCE</scope>
    <source>
        <strain evidence="2">CBHHK188m</strain>
    </source>
</reference>
<protein>
    <submittedName>
        <fullName evidence="2">Uncharacterized protein</fullName>
    </submittedName>
</protein>
<feature type="non-terminal residue" evidence="2">
    <location>
        <position position="223"/>
    </location>
</feature>
<feature type="non-terminal residue" evidence="2">
    <location>
        <position position="1"/>
    </location>
</feature>
<gene>
    <name evidence="2" type="ORF">DFH07DRAFT_702346</name>
</gene>
<name>A0AAD7NW50_9AGAR</name>
<feature type="signal peptide" evidence="1">
    <location>
        <begin position="1"/>
        <end position="17"/>
    </location>
</feature>
<keyword evidence="1" id="KW-0732">Signal</keyword>
<keyword evidence="3" id="KW-1185">Reference proteome</keyword>
<feature type="chain" id="PRO_5042160796" evidence="1">
    <location>
        <begin position="18"/>
        <end position="223"/>
    </location>
</feature>
<dbReference type="AlphaFoldDB" id="A0AAD7NW50"/>
<accession>A0AAD7NW50</accession>
<organism evidence="2 3">
    <name type="scientific">Mycena maculata</name>
    <dbReference type="NCBI Taxonomy" id="230809"/>
    <lineage>
        <taxon>Eukaryota</taxon>
        <taxon>Fungi</taxon>
        <taxon>Dikarya</taxon>
        <taxon>Basidiomycota</taxon>
        <taxon>Agaricomycotina</taxon>
        <taxon>Agaricomycetes</taxon>
        <taxon>Agaricomycetidae</taxon>
        <taxon>Agaricales</taxon>
        <taxon>Marasmiineae</taxon>
        <taxon>Mycenaceae</taxon>
        <taxon>Mycena</taxon>
    </lineage>
</organism>
<evidence type="ECO:0000313" key="2">
    <source>
        <dbReference type="EMBL" id="KAJ7777566.1"/>
    </source>
</evidence>
<evidence type="ECO:0000313" key="3">
    <source>
        <dbReference type="Proteomes" id="UP001215280"/>
    </source>
</evidence>
<comment type="caution">
    <text evidence="2">The sequence shown here is derived from an EMBL/GenBank/DDBJ whole genome shotgun (WGS) entry which is preliminary data.</text>
</comment>
<sequence length="223" mass="25330">LFFFSLACLLASTIVRARPLRWTIFLLIFTTNTYLVFSTTGNAVSDYFIGSVLVSGVSTVADYALVTNIHRDFRIVGQKDAIPDTAPLVQRFRWGFRLFLAPHGVGWEHEPWGIFRSRVPVDTPKWRFIMCQLASVIYYLLLLDAASIYNRANPVFLVGGPPINSRPLLWRCVDICSFAVTQISQQSILQCVLSITSVSINYSRPHNWLGPFGYWGDAYTLRR</sequence>
<dbReference type="EMBL" id="JARJLG010000010">
    <property type="protein sequence ID" value="KAJ7777566.1"/>
    <property type="molecule type" value="Genomic_DNA"/>
</dbReference>
<proteinExistence type="predicted"/>